<comment type="caution">
    <text evidence="2">The sequence shown here is derived from an EMBL/GenBank/DDBJ whole genome shotgun (WGS) entry which is preliminary data.</text>
</comment>
<keyword evidence="1" id="KW-0732">Signal</keyword>
<protein>
    <recommendedName>
        <fullName evidence="4">Secreted protein</fullName>
    </recommendedName>
</protein>
<proteinExistence type="predicted"/>
<evidence type="ECO:0000313" key="2">
    <source>
        <dbReference type="EMBL" id="GIH02976.1"/>
    </source>
</evidence>
<organism evidence="2 3">
    <name type="scientific">Rhizocola hellebori</name>
    <dbReference type="NCBI Taxonomy" id="1392758"/>
    <lineage>
        <taxon>Bacteria</taxon>
        <taxon>Bacillati</taxon>
        <taxon>Actinomycetota</taxon>
        <taxon>Actinomycetes</taxon>
        <taxon>Micromonosporales</taxon>
        <taxon>Micromonosporaceae</taxon>
        <taxon>Rhizocola</taxon>
    </lineage>
</organism>
<reference evidence="2" key="1">
    <citation type="submission" date="2021-01" db="EMBL/GenBank/DDBJ databases">
        <title>Whole genome shotgun sequence of Rhizocola hellebori NBRC 109834.</title>
        <authorList>
            <person name="Komaki H."/>
            <person name="Tamura T."/>
        </authorList>
    </citation>
    <scope>NUCLEOTIDE SEQUENCE</scope>
    <source>
        <strain evidence="2">NBRC 109834</strain>
    </source>
</reference>
<dbReference type="EMBL" id="BONY01000005">
    <property type="protein sequence ID" value="GIH02976.1"/>
    <property type="molecule type" value="Genomic_DNA"/>
</dbReference>
<keyword evidence="3" id="KW-1185">Reference proteome</keyword>
<evidence type="ECO:0000313" key="3">
    <source>
        <dbReference type="Proteomes" id="UP000612899"/>
    </source>
</evidence>
<evidence type="ECO:0000256" key="1">
    <source>
        <dbReference type="SAM" id="SignalP"/>
    </source>
</evidence>
<name>A0A8J3Q3Z9_9ACTN</name>
<evidence type="ECO:0008006" key="4">
    <source>
        <dbReference type="Google" id="ProtNLM"/>
    </source>
</evidence>
<accession>A0A8J3Q3Z9</accession>
<feature type="chain" id="PRO_5035178514" description="Secreted protein" evidence="1">
    <location>
        <begin position="31"/>
        <end position="170"/>
    </location>
</feature>
<dbReference type="RefSeq" id="WP_203906908.1">
    <property type="nucleotide sequence ID" value="NZ_BONY01000005.1"/>
</dbReference>
<gene>
    <name evidence="2" type="ORF">Rhe02_10430</name>
</gene>
<dbReference type="AlphaFoldDB" id="A0A8J3Q3Z9"/>
<sequence>MLIPRFRIGAIVILTLTALGLVLPAGPAMAAAEPAVVAHAADGPKKLGTVKLSVPTKQTGDASVNEDVPCFAELTEPFLGPGLQVYTHVNVFCARAIYMIYAEVIIFWNGNPYLPSFNSGQLFGGDNLNVVSFGAPCNNGSIYQAFAYVEVWNPGGGDSAEIVSDTYLRC</sequence>
<feature type="signal peptide" evidence="1">
    <location>
        <begin position="1"/>
        <end position="30"/>
    </location>
</feature>
<dbReference type="Proteomes" id="UP000612899">
    <property type="component" value="Unassembled WGS sequence"/>
</dbReference>